<evidence type="ECO:0000313" key="1">
    <source>
        <dbReference type="EMBL" id="KAL0929258.1"/>
    </source>
</evidence>
<evidence type="ECO:0000313" key="2">
    <source>
        <dbReference type="Proteomes" id="UP000805649"/>
    </source>
</evidence>
<proteinExistence type="predicted"/>
<reference evidence="1 2" key="1">
    <citation type="journal article" date="2020" name="Phytopathology">
        <title>Genome Sequence Resources of Colletotrichum truncatum, C. plurivorum, C. musicola, and C. sojae: Four Species Pathogenic to Soybean (Glycine max).</title>
        <authorList>
            <person name="Rogerio F."/>
            <person name="Boufleur T.R."/>
            <person name="Ciampi-Guillardi M."/>
            <person name="Sukno S.A."/>
            <person name="Thon M.R."/>
            <person name="Massola Junior N.S."/>
            <person name="Baroncelli R."/>
        </authorList>
    </citation>
    <scope>NUCLEOTIDE SEQUENCE [LARGE SCALE GENOMIC DNA]</scope>
    <source>
        <strain evidence="1 2">CMES1059</strain>
    </source>
</reference>
<dbReference type="Proteomes" id="UP000805649">
    <property type="component" value="Unassembled WGS sequence"/>
</dbReference>
<protein>
    <submittedName>
        <fullName evidence="1">Uncharacterized protein</fullName>
    </submittedName>
</protein>
<organism evidence="1 2">
    <name type="scientific">Colletotrichum truncatum</name>
    <name type="common">Anthracnose fungus</name>
    <name type="synonym">Colletotrichum capsici</name>
    <dbReference type="NCBI Taxonomy" id="5467"/>
    <lineage>
        <taxon>Eukaryota</taxon>
        <taxon>Fungi</taxon>
        <taxon>Dikarya</taxon>
        <taxon>Ascomycota</taxon>
        <taxon>Pezizomycotina</taxon>
        <taxon>Sordariomycetes</taxon>
        <taxon>Hypocreomycetidae</taxon>
        <taxon>Glomerellales</taxon>
        <taxon>Glomerellaceae</taxon>
        <taxon>Colletotrichum</taxon>
        <taxon>Colletotrichum truncatum species complex</taxon>
    </lineage>
</organism>
<sequence>MKRVIIMTALTFSVAAIAFWMLRLRSPPLPVPIITSPDHPTTITRICDVYKDYLAFSSATRVQTLYEALGLDATQNPGIGEVWAALRERVESDYYADSAPADDGTSSGWQHEEKTQEGDGKGNEESGNHVANGHGLPPSPLPLPPSPPIKPKASEVWAQIGDVLIDTNLRTTYDQAFMSVLTGLGVDRTVALRRICRLDEE</sequence>
<name>A0ACC3YBP0_COLTU</name>
<dbReference type="EMBL" id="VUJX02000020">
    <property type="protein sequence ID" value="KAL0929258.1"/>
    <property type="molecule type" value="Genomic_DNA"/>
</dbReference>
<accession>A0ACC3YBP0</accession>
<gene>
    <name evidence="1" type="ORF">CTRU02_215799</name>
</gene>
<comment type="caution">
    <text evidence="1">The sequence shown here is derived from an EMBL/GenBank/DDBJ whole genome shotgun (WGS) entry which is preliminary data.</text>
</comment>
<keyword evidence="2" id="KW-1185">Reference proteome</keyword>